<sequence length="509" mass="56365">MKKLLVLLLVAGLLVISVACSSDKDDVSAAENSSYNINGQVIAETNDIDLSKIKVKISGNEIEDSTSELDEEDMWSATGLKGEVTVTPVDDSNQYTFIPSKVVLTSNSEEISFTVTERVQIEPISGVSDDFIRGMDVSALKAIEESGGKYYENGEEKDLLEILKGRGVNYIRLRLWNDPSGKGGGETDLETVKELAKRAKDLEMKVFLDFHYSDFWADPGKQNKPAAWEELSFEELKQAIYDFTYNSLNELNTAGALPDMVQIGNEVNNGMLWPDGMLWPYLDEFPDYTEDVIGGWSGFGALLQEGLDAIDQIEAETGEEIKSVIHKADAGEGVDWFIKDLEEKAGVIGFDVVGISYYPYWEKHGGLRDNYTGWTNLLQEMTALANRGYEVAVVETSYGFTLEGADDEPNHLDQERLDTIAALDDGRYLPTPSIQGQADLVREVMEVVNEVPDNKGLGIFYWGGELIPSEGATWKAGEEYGNGYENQALFDFKGNALPSLDVFNKVIDN</sequence>
<evidence type="ECO:0000313" key="6">
    <source>
        <dbReference type="Proteomes" id="UP000219573"/>
    </source>
</evidence>
<dbReference type="RefSeq" id="WP_097018022.1">
    <property type="nucleotide sequence ID" value="NZ_OBDZ01000014.1"/>
</dbReference>
<keyword evidence="3 4" id="KW-0326">Glycosidase</keyword>
<evidence type="ECO:0000256" key="2">
    <source>
        <dbReference type="ARBA" id="ARBA00022801"/>
    </source>
</evidence>
<dbReference type="GO" id="GO:0015926">
    <property type="term" value="F:glucosidase activity"/>
    <property type="evidence" value="ECO:0007669"/>
    <property type="project" value="InterPro"/>
</dbReference>
<dbReference type="GO" id="GO:0031218">
    <property type="term" value="F:arabinogalactan endo-1,4-beta-galactosidase activity"/>
    <property type="evidence" value="ECO:0007669"/>
    <property type="project" value="UniProtKB-EC"/>
</dbReference>
<reference evidence="6" key="1">
    <citation type="submission" date="2017-09" db="EMBL/GenBank/DDBJ databases">
        <authorList>
            <person name="Varghese N."/>
            <person name="Submissions S."/>
        </authorList>
    </citation>
    <scope>NUCLEOTIDE SEQUENCE [LARGE SCALE GENOMIC DNA]</scope>
    <source>
        <strain evidence="6">MSL47</strain>
    </source>
</reference>
<keyword evidence="6" id="KW-1185">Reference proteome</keyword>
<protein>
    <recommendedName>
        <fullName evidence="4">Arabinogalactan endo-beta-1,4-galactanase</fullName>
        <ecNumber evidence="4">3.2.1.89</ecNumber>
    </recommendedName>
</protein>
<dbReference type="InterPro" id="IPR011683">
    <property type="entry name" value="Glyco_hydro_53"/>
</dbReference>
<gene>
    <name evidence="5" type="ORF">SAMN06265827_11422</name>
</gene>
<dbReference type="PANTHER" id="PTHR34983:SF2">
    <property type="entry name" value="ENDO-BETA-1,4-GALACTANASE"/>
    <property type="match status" value="1"/>
</dbReference>
<accession>A0A285H444</accession>
<feature type="chain" id="PRO_5039749991" description="Arabinogalactan endo-beta-1,4-galactanase" evidence="4">
    <location>
        <begin position="22"/>
        <end position="509"/>
    </location>
</feature>
<dbReference type="Proteomes" id="UP000219573">
    <property type="component" value="Unassembled WGS sequence"/>
</dbReference>
<dbReference type="GO" id="GO:0045490">
    <property type="term" value="P:pectin catabolic process"/>
    <property type="evidence" value="ECO:0007669"/>
    <property type="project" value="TreeGrafter"/>
</dbReference>
<evidence type="ECO:0000313" key="5">
    <source>
        <dbReference type="EMBL" id="SNY30660.1"/>
    </source>
</evidence>
<proteinExistence type="inferred from homology"/>
<dbReference type="SUPFAM" id="SSF51445">
    <property type="entry name" value="(Trans)glycosidases"/>
    <property type="match status" value="1"/>
</dbReference>
<name>A0A285H444_9FIRM</name>
<organism evidence="5 6">
    <name type="scientific">Orenia metallireducens</name>
    <dbReference type="NCBI Taxonomy" id="1413210"/>
    <lineage>
        <taxon>Bacteria</taxon>
        <taxon>Bacillati</taxon>
        <taxon>Bacillota</taxon>
        <taxon>Clostridia</taxon>
        <taxon>Halanaerobiales</taxon>
        <taxon>Halobacteroidaceae</taxon>
        <taxon>Orenia</taxon>
    </lineage>
</organism>
<evidence type="ECO:0000256" key="1">
    <source>
        <dbReference type="ARBA" id="ARBA00010687"/>
    </source>
</evidence>
<dbReference type="OrthoDB" id="9768786at2"/>
<dbReference type="PROSITE" id="PS51257">
    <property type="entry name" value="PROKAR_LIPOPROTEIN"/>
    <property type="match status" value="1"/>
</dbReference>
<dbReference type="InterPro" id="IPR017853">
    <property type="entry name" value="GH"/>
</dbReference>
<dbReference type="EMBL" id="OBDZ01000014">
    <property type="protein sequence ID" value="SNY30660.1"/>
    <property type="molecule type" value="Genomic_DNA"/>
</dbReference>
<feature type="signal peptide" evidence="4">
    <location>
        <begin position="1"/>
        <end position="21"/>
    </location>
</feature>
<dbReference type="Gene3D" id="3.20.20.80">
    <property type="entry name" value="Glycosidases"/>
    <property type="match status" value="1"/>
</dbReference>
<evidence type="ECO:0000256" key="3">
    <source>
        <dbReference type="ARBA" id="ARBA00023295"/>
    </source>
</evidence>
<dbReference type="AlphaFoldDB" id="A0A285H444"/>
<keyword evidence="2 4" id="KW-0378">Hydrolase</keyword>
<dbReference type="EC" id="3.2.1.89" evidence="4"/>
<dbReference type="Pfam" id="PF07745">
    <property type="entry name" value="Glyco_hydro_53"/>
    <property type="match status" value="1"/>
</dbReference>
<keyword evidence="4" id="KW-0732">Signal</keyword>
<comment type="catalytic activity">
    <reaction evidence="4">
        <text>The enzyme specifically hydrolyzes (1-&gt;4)-beta-D-galactosidic linkages in type I arabinogalactans.</text>
        <dbReference type="EC" id="3.2.1.89"/>
    </reaction>
</comment>
<dbReference type="PANTHER" id="PTHR34983">
    <property type="entry name" value="ARABINOGALACTAN ENDO-BETA-1,4-GALACTANASE A"/>
    <property type="match status" value="1"/>
</dbReference>
<evidence type="ECO:0000256" key="4">
    <source>
        <dbReference type="RuleBase" id="RU361192"/>
    </source>
</evidence>
<comment type="similarity">
    <text evidence="1 4">Belongs to the glycosyl hydrolase 53 family.</text>
</comment>